<dbReference type="EMBL" id="CP006720">
    <property type="protein sequence ID" value="AHI57860.1"/>
    <property type="molecule type" value="Genomic_DNA"/>
</dbReference>
<feature type="transmembrane region" description="Helical" evidence="1">
    <location>
        <begin position="392"/>
        <end position="415"/>
    </location>
</feature>
<keyword evidence="1" id="KW-1133">Transmembrane helix</keyword>
<name>W0GQP2_9MOLU</name>
<dbReference type="KEGG" id="smir:SMM_0426"/>
<dbReference type="Proteomes" id="UP000019260">
    <property type="component" value="Chromosome"/>
</dbReference>
<evidence type="ECO:0000313" key="3">
    <source>
        <dbReference type="Proteomes" id="UP000019260"/>
    </source>
</evidence>
<organism evidence="2 3">
    <name type="scientific">Spiroplasma mirum ATCC 29335</name>
    <dbReference type="NCBI Taxonomy" id="838561"/>
    <lineage>
        <taxon>Bacteria</taxon>
        <taxon>Bacillati</taxon>
        <taxon>Mycoplasmatota</taxon>
        <taxon>Mollicutes</taxon>
        <taxon>Entomoplasmatales</taxon>
        <taxon>Spiroplasmataceae</taxon>
        <taxon>Spiroplasma</taxon>
    </lineage>
</organism>
<dbReference type="OrthoDB" id="390357at2"/>
<protein>
    <submittedName>
        <fullName evidence="2">Uncharacterized protein</fullName>
    </submittedName>
</protein>
<evidence type="ECO:0000313" key="2">
    <source>
        <dbReference type="EMBL" id="AHI57860.1"/>
    </source>
</evidence>
<sequence length="438" mass="49135">MTNTKEQFQQAINQNLGTSNNGPKTFTNENFQQAAVPNKSQDNFPQSGPGRNLNQSVLNSTFSQPANNINYQHQTNNPNPNGNMDNTNLINQLWQQNQALMARNNQLSAAQMMNNPIGGAPNSMFYGGAQLGYYPVNNLELEMGLGPLGPLTNRNSPVLSSLGLTGQNNIQHNKPIYQPIVYQPYILSPVGNHQQNYSYYPETPNYMNFNNPYLMGNPYQPYFTPPLNQSTFYQQPPYNPPIAPPFNPPPSSEYVNNSNNNYQTPAQGANNHYAIMKPEIMASSNLNAPAPNLGVDSQFADNEFVMENLNDGMMNTNEMELDNNLDNYGSEFGNDATTFAEPSYNDSTNNEFDLNNDMEFGYDANNLYADQQTANLAGEEDINHEKRKLSKFAIFMIVFAVLLVLAIIVVVILYFNLPVVQNEINSWFGITKTFKPWF</sequence>
<dbReference type="AlphaFoldDB" id="W0GQP2"/>
<dbReference type="KEGG" id="smia:P344_02565"/>
<accession>W0GQP2</accession>
<dbReference type="HOGENOM" id="CLU_569731_0_0_14"/>
<proteinExistence type="predicted"/>
<keyword evidence="1" id="KW-0472">Membrane</keyword>
<dbReference type="RefSeq" id="WP_025317227.1">
    <property type="nucleotide sequence ID" value="NZ_CP002082.1"/>
</dbReference>
<evidence type="ECO:0000256" key="1">
    <source>
        <dbReference type="SAM" id="Phobius"/>
    </source>
</evidence>
<keyword evidence="3" id="KW-1185">Reference proteome</keyword>
<dbReference type="PATRIC" id="fig|838561.3.peg.495"/>
<keyword evidence="1" id="KW-0812">Transmembrane</keyword>
<reference evidence="2 3" key="1">
    <citation type="submission" date="2013-09" db="EMBL/GenBank/DDBJ databases">
        <title>Complete genome sequence of Spiroplasma mirum suckling mouse cataract agent.</title>
        <authorList>
            <person name="Landry C.A."/>
            <person name="Bastian F.O."/>
            <person name="Thune R.L."/>
        </authorList>
    </citation>
    <scope>NUCLEOTIDE SEQUENCE [LARGE SCALE GENOMIC DNA]</scope>
    <source>
        <strain evidence="2 3">SMCA</strain>
    </source>
</reference>
<gene>
    <name evidence="2" type="ORF">P344_02565</name>
</gene>